<dbReference type="InterPro" id="IPR038607">
    <property type="entry name" value="PhoD-like_sf"/>
</dbReference>
<name>A0A5S3V911_9GAMM</name>
<dbReference type="CDD" id="cd07389">
    <property type="entry name" value="MPP_PhoD"/>
    <property type="match status" value="1"/>
</dbReference>
<proteinExistence type="predicted"/>
<dbReference type="PANTHER" id="PTHR43606">
    <property type="entry name" value="PHOSPHATASE, PUTATIVE (AFU_ORTHOLOGUE AFUA_6G08710)-RELATED"/>
    <property type="match status" value="1"/>
</dbReference>
<accession>A0A5S3V911</accession>
<organism evidence="4 5">
    <name type="scientific">Pseudoalteromonas aurantia</name>
    <dbReference type="NCBI Taxonomy" id="43654"/>
    <lineage>
        <taxon>Bacteria</taxon>
        <taxon>Pseudomonadati</taxon>
        <taxon>Pseudomonadota</taxon>
        <taxon>Gammaproteobacteria</taxon>
        <taxon>Alteromonadales</taxon>
        <taxon>Pseudoalteromonadaceae</taxon>
        <taxon>Pseudoalteromonas</taxon>
    </lineage>
</organism>
<keyword evidence="1" id="KW-0732">Signal</keyword>
<evidence type="ECO:0000313" key="4">
    <source>
        <dbReference type="EMBL" id="TMO68351.1"/>
    </source>
</evidence>
<dbReference type="Proteomes" id="UP000307217">
    <property type="component" value="Unassembled WGS sequence"/>
</dbReference>
<dbReference type="PROSITE" id="PS51257">
    <property type="entry name" value="PROKAR_LIPOPROTEIN"/>
    <property type="match status" value="1"/>
</dbReference>
<dbReference type="OrthoDB" id="327733at2"/>
<reference evidence="5" key="2">
    <citation type="submission" date="2019-06" db="EMBL/GenBank/DDBJ databases">
        <title>Co-occurence of chitin degradation, pigmentation and bioactivity in marine Pseudoalteromonas.</title>
        <authorList>
            <person name="Sonnenschein E.C."/>
            <person name="Bech P.K."/>
        </authorList>
    </citation>
    <scope>NUCLEOTIDE SEQUENCE [LARGE SCALE GENOMIC DNA]</scope>
    <source>
        <strain evidence="5">S3790</strain>
    </source>
</reference>
<evidence type="ECO:0000259" key="3">
    <source>
        <dbReference type="Pfam" id="PF16655"/>
    </source>
</evidence>
<dbReference type="PANTHER" id="PTHR43606:SF2">
    <property type="entry name" value="ALKALINE PHOSPHATASE FAMILY PROTEIN (AFU_ORTHOLOGUE AFUA_5G03860)"/>
    <property type="match status" value="1"/>
</dbReference>
<dbReference type="EMBL" id="PNBX01000039">
    <property type="protein sequence ID" value="TMO68351.1"/>
    <property type="molecule type" value="Genomic_DNA"/>
</dbReference>
<evidence type="ECO:0000313" key="5">
    <source>
        <dbReference type="Proteomes" id="UP000307217"/>
    </source>
</evidence>
<dbReference type="Pfam" id="PF09423">
    <property type="entry name" value="PhoD"/>
    <property type="match status" value="1"/>
</dbReference>
<feature type="domain" description="PhoD-like phosphatase metallophosphatase" evidence="2">
    <location>
        <begin position="148"/>
        <end position="546"/>
    </location>
</feature>
<comment type="caution">
    <text evidence="4">The sequence shown here is derived from an EMBL/GenBank/DDBJ whole genome shotgun (WGS) entry which is preliminary data.</text>
</comment>
<dbReference type="RefSeq" id="WP_138591713.1">
    <property type="nucleotide sequence ID" value="NZ_PNBX01000039.1"/>
</dbReference>
<dbReference type="PROSITE" id="PS51318">
    <property type="entry name" value="TAT"/>
    <property type="match status" value="1"/>
</dbReference>
<dbReference type="Gene3D" id="2.60.40.380">
    <property type="entry name" value="Purple acid phosphatase-like, N-terminal"/>
    <property type="match status" value="1"/>
</dbReference>
<dbReference type="NCBIfam" id="TIGR01409">
    <property type="entry name" value="TAT_signal_seq"/>
    <property type="match status" value="1"/>
</dbReference>
<dbReference type="AlphaFoldDB" id="A0A5S3V911"/>
<dbReference type="InterPro" id="IPR052900">
    <property type="entry name" value="Phospholipid_Metab_Enz"/>
</dbReference>
<dbReference type="InterPro" id="IPR006311">
    <property type="entry name" value="TAT_signal"/>
</dbReference>
<dbReference type="Gene3D" id="3.60.21.70">
    <property type="entry name" value="PhoD-like phosphatase"/>
    <property type="match status" value="1"/>
</dbReference>
<sequence>MGSLSRRDFMKGTLLGIGATTMALSLAGCSSHDKSALASNDVTIDFKHGVASGDPLSDSIILWTRVTPEGTPAHINLTLQVFEEEEQTIASMSQTVAALQKNDYTVKVDLSGLKADTQYYYRFVTDNTISPLGQCKTLPQNDVSQVKFAVMSCANYPAGYFHAYAEAAKINNLDAVLHLGDYIYEYGMGEYATEQAQALGRELDADNSHEIITLDDYRKRYALYRTDTGLQALHQKAPFIAVWDDHEICNDTFVEGAENHNAGEGMFSERKLAALQAYYEWMPVRPYVKDQAEALYRKFEFGDLVSLYMLDTRNEARVKALDYQNYIDPNSAEMDFSRFQTDLVTPEQHLLGNKQLTWLTDGMKTSNAKWQVLGQQVLMTKMMMPAELLTSLADPSQTMAQQLSELAQLKGRVNASDPSLTAQEKARVGFVAPYNLDAWDGYPVEREVILETAKATNKNLVVLAGDTHNAWSGRLCNTQGEVCGYEFATAGVSSPGLEYYLKLSDPQAKQYAQVLQLLIDDLDFANIHQRGFMTVTFSTETVETEWHFVSSVHDASFTMAHRTMTTRANV</sequence>
<dbReference type="InterPro" id="IPR019546">
    <property type="entry name" value="TAT_signal_bac_arc"/>
</dbReference>
<protein>
    <submittedName>
        <fullName evidence="4">Alkaline phosphatase</fullName>
    </submittedName>
</protein>
<evidence type="ECO:0000256" key="1">
    <source>
        <dbReference type="ARBA" id="ARBA00022729"/>
    </source>
</evidence>
<dbReference type="Pfam" id="PF16655">
    <property type="entry name" value="PhoD_N"/>
    <property type="match status" value="1"/>
</dbReference>
<dbReference type="InterPro" id="IPR029052">
    <property type="entry name" value="Metallo-depent_PP-like"/>
</dbReference>
<feature type="domain" description="Phospholipase D N-terminal" evidence="3">
    <location>
        <begin position="48"/>
        <end position="137"/>
    </location>
</feature>
<dbReference type="InterPro" id="IPR032093">
    <property type="entry name" value="PhoD_N"/>
</dbReference>
<dbReference type="SUPFAM" id="SSF56300">
    <property type="entry name" value="Metallo-dependent phosphatases"/>
    <property type="match status" value="1"/>
</dbReference>
<evidence type="ECO:0000259" key="2">
    <source>
        <dbReference type="Pfam" id="PF09423"/>
    </source>
</evidence>
<reference evidence="4 5" key="1">
    <citation type="submission" date="2018-01" db="EMBL/GenBank/DDBJ databases">
        <authorList>
            <person name="Paulsen S."/>
            <person name="Gram L.K."/>
        </authorList>
    </citation>
    <scope>NUCLEOTIDE SEQUENCE [LARGE SCALE GENOMIC DNA]</scope>
    <source>
        <strain evidence="4 5">S3790</strain>
    </source>
</reference>
<dbReference type="InterPro" id="IPR018946">
    <property type="entry name" value="PhoD-like_MPP"/>
</dbReference>
<gene>
    <name evidence="4" type="ORF">CWC19_09790</name>
</gene>